<proteinExistence type="predicted"/>
<evidence type="ECO:0000313" key="7">
    <source>
        <dbReference type="Proteomes" id="UP001597282"/>
    </source>
</evidence>
<feature type="domain" description="Helicase C-terminal" evidence="5">
    <location>
        <begin position="386"/>
        <end position="543"/>
    </location>
</feature>
<evidence type="ECO:0000313" key="6">
    <source>
        <dbReference type="EMBL" id="MFD1427283.1"/>
    </source>
</evidence>
<dbReference type="PANTHER" id="PTHR30580:SF1">
    <property type="entry name" value="COMF OPERON PROTEIN 1"/>
    <property type="match status" value="1"/>
</dbReference>
<reference evidence="7" key="1">
    <citation type="journal article" date="2019" name="Int. J. Syst. Evol. Microbiol.">
        <title>The Global Catalogue of Microorganisms (GCM) 10K type strain sequencing project: providing services to taxonomists for standard genome sequencing and annotation.</title>
        <authorList>
            <consortium name="The Broad Institute Genomics Platform"/>
            <consortium name="The Broad Institute Genome Sequencing Center for Infectious Disease"/>
            <person name="Wu L."/>
            <person name="Ma J."/>
        </authorList>
    </citation>
    <scope>NUCLEOTIDE SEQUENCE [LARGE SCALE GENOMIC DNA]</scope>
    <source>
        <strain evidence="7">S1</strain>
    </source>
</reference>
<feature type="domain" description="Helicase ATP-binding" evidence="4">
    <location>
        <begin position="202"/>
        <end position="354"/>
    </location>
</feature>
<dbReference type="InterPro" id="IPR027417">
    <property type="entry name" value="P-loop_NTPase"/>
</dbReference>
<keyword evidence="6" id="KW-0347">Helicase</keyword>
<dbReference type="Pfam" id="PF00270">
    <property type="entry name" value="DEAD"/>
    <property type="match status" value="1"/>
</dbReference>
<evidence type="ECO:0000256" key="2">
    <source>
        <dbReference type="ARBA" id="ARBA00022840"/>
    </source>
</evidence>
<organism evidence="6 7">
    <name type="scientific">Kroppenstedtia sanguinis</name>
    <dbReference type="NCBI Taxonomy" id="1380684"/>
    <lineage>
        <taxon>Bacteria</taxon>
        <taxon>Bacillati</taxon>
        <taxon>Bacillota</taxon>
        <taxon>Bacilli</taxon>
        <taxon>Bacillales</taxon>
        <taxon>Thermoactinomycetaceae</taxon>
        <taxon>Kroppenstedtia</taxon>
    </lineage>
</organism>
<keyword evidence="1" id="KW-0547">Nucleotide-binding</keyword>
<keyword evidence="7" id="KW-1185">Reference proteome</keyword>
<protein>
    <submittedName>
        <fullName evidence="6">DEAD/DEAH box helicase</fullName>
    </submittedName>
</protein>
<dbReference type="PROSITE" id="PS51194">
    <property type="entry name" value="HELICASE_CTER"/>
    <property type="match status" value="1"/>
</dbReference>
<dbReference type="InterPro" id="IPR014001">
    <property type="entry name" value="Helicase_ATP-bd"/>
</dbReference>
<accession>A0ABW4CBL2</accession>
<evidence type="ECO:0000259" key="5">
    <source>
        <dbReference type="PROSITE" id="PS51194"/>
    </source>
</evidence>
<evidence type="ECO:0000256" key="1">
    <source>
        <dbReference type="ARBA" id="ARBA00022741"/>
    </source>
</evidence>
<dbReference type="EMBL" id="JBHTNU010000008">
    <property type="protein sequence ID" value="MFD1427283.1"/>
    <property type="molecule type" value="Genomic_DNA"/>
</dbReference>
<sequence>MDFTIYQVQGDTWITLAPEVDHCFWRRYGVEIHPVQTLSSFGQAFRQVTGGVPPLWTGEGGEDVQRWERMAHTLHRRLEGRALIWDELRVEESEVELRQGLQWLALTKRGIFLPGVEATGAALRRRCNRCGADASRIRTGPCARCGGVCAWCDRCVILGRNRACMPLVLVEPLGNHSAEKEVELRLPALSMAQQDAATQCLQWLEREEAELLVWAVTGSGKTEMLFPAVRQILEQGEGVLWVSPRREVVTGVAQRMRRAFPGTEVAEVHGETGEIWENRPLTVATVQQTLRYYRRFRLAVVDEADAFPLQEDPRWLQGVRRSLIDGGQQVYLTATPPSSWKRRVQRGKMASVTVPARFHGSPLPVPKVYRLGGLQRRLERGASIPQLEFFLKEVSAEKGQAFLFVPRISDANLVMDWIEQRMPGLKKATGLATGRNEKRRETIQSFMEGELQILVTTTVMERGVTVPHCHVLVVGADHPVFDRATLIQVAGRVGRDPAWPQGEVWFLSTVWTEAQRSAIREIRSLNRYAEEKGYLSVEREAPGL</sequence>
<dbReference type="SMART" id="SM00487">
    <property type="entry name" value="DEXDc"/>
    <property type="match status" value="1"/>
</dbReference>
<dbReference type="Proteomes" id="UP001597282">
    <property type="component" value="Unassembled WGS sequence"/>
</dbReference>
<keyword evidence="6" id="KW-0378">Hydrolase</keyword>
<dbReference type="RefSeq" id="WP_380165161.1">
    <property type="nucleotide sequence ID" value="NZ_JBHTNU010000008.1"/>
</dbReference>
<name>A0ABW4CBL2_9BACL</name>
<gene>
    <name evidence="6" type="ORF">ACFQ4Y_10135</name>
</gene>
<evidence type="ECO:0000259" key="4">
    <source>
        <dbReference type="PROSITE" id="PS51192"/>
    </source>
</evidence>
<keyword evidence="3" id="KW-0238">DNA-binding</keyword>
<dbReference type="InterPro" id="IPR011545">
    <property type="entry name" value="DEAD/DEAH_box_helicase_dom"/>
</dbReference>
<dbReference type="PANTHER" id="PTHR30580">
    <property type="entry name" value="PRIMOSOMAL PROTEIN N"/>
    <property type="match status" value="1"/>
</dbReference>
<dbReference type="SMART" id="SM00490">
    <property type="entry name" value="HELICc"/>
    <property type="match status" value="1"/>
</dbReference>
<keyword evidence="2" id="KW-0067">ATP-binding</keyword>
<dbReference type="InterPro" id="IPR001650">
    <property type="entry name" value="Helicase_C-like"/>
</dbReference>
<dbReference type="PROSITE" id="PS51192">
    <property type="entry name" value="HELICASE_ATP_BIND_1"/>
    <property type="match status" value="1"/>
</dbReference>
<comment type="caution">
    <text evidence="6">The sequence shown here is derived from an EMBL/GenBank/DDBJ whole genome shotgun (WGS) entry which is preliminary data.</text>
</comment>
<dbReference type="GO" id="GO:0004386">
    <property type="term" value="F:helicase activity"/>
    <property type="evidence" value="ECO:0007669"/>
    <property type="project" value="UniProtKB-KW"/>
</dbReference>
<dbReference type="SUPFAM" id="SSF52540">
    <property type="entry name" value="P-loop containing nucleoside triphosphate hydrolases"/>
    <property type="match status" value="1"/>
</dbReference>
<dbReference type="Gene3D" id="3.40.50.300">
    <property type="entry name" value="P-loop containing nucleotide triphosphate hydrolases"/>
    <property type="match status" value="2"/>
</dbReference>
<dbReference type="Pfam" id="PF00271">
    <property type="entry name" value="Helicase_C"/>
    <property type="match status" value="1"/>
</dbReference>
<evidence type="ECO:0000256" key="3">
    <source>
        <dbReference type="ARBA" id="ARBA00023125"/>
    </source>
</evidence>